<proteinExistence type="predicted"/>
<feature type="transmembrane region" description="Helical" evidence="6">
    <location>
        <begin position="160"/>
        <end position="179"/>
    </location>
</feature>
<feature type="transmembrane region" description="Helical" evidence="6">
    <location>
        <begin position="191"/>
        <end position="212"/>
    </location>
</feature>
<feature type="transmembrane region" description="Helical" evidence="6">
    <location>
        <begin position="396"/>
        <end position="417"/>
    </location>
</feature>
<dbReference type="SUPFAM" id="SSF103473">
    <property type="entry name" value="MFS general substrate transporter"/>
    <property type="match status" value="1"/>
</dbReference>
<evidence type="ECO:0000256" key="4">
    <source>
        <dbReference type="ARBA" id="ARBA00023136"/>
    </source>
</evidence>
<comment type="subcellular location">
    <subcellularLocation>
        <location evidence="1">Membrane</location>
        <topology evidence="1">Multi-pass membrane protein</topology>
    </subcellularLocation>
</comment>
<evidence type="ECO:0000313" key="8">
    <source>
        <dbReference type="Proteomes" id="UP000695022"/>
    </source>
</evidence>
<dbReference type="InterPro" id="IPR020846">
    <property type="entry name" value="MFS_dom"/>
</dbReference>
<feature type="region of interest" description="Disordered" evidence="5">
    <location>
        <begin position="561"/>
        <end position="580"/>
    </location>
</feature>
<feature type="transmembrane region" description="Helical" evidence="6">
    <location>
        <begin position="485"/>
        <end position="504"/>
    </location>
</feature>
<reference evidence="9 10" key="1">
    <citation type="submission" date="2025-05" db="UniProtKB">
        <authorList>
            <consortium name="RefSeq"/>
        </authorList>
    </citation>
    <scope>IDENTIFICATION</scope>
</reference>
<feature type="compositionally biased region" description="Basic residues" evidence="5">
    <location>
        <begin position="571"/>
        <end position="580"/>
    </location>
</feature>
<evidence type="ECO:0000313" key="9">
    <source>
        <dbReference type="RefSeq" id="XP_014674994.1"/>
    </source>
</evidence>
<dbReference type="GeneID" id="106815084"/>
<keyword evidence="8" id="KW-1185">Reference proteome</keyword>
<feature type="transmembrane region" description="Helical" evidence="6">
    <location>
        <begin position="55"/>
        <end position="77"/>
    </location>
</feature>
<dbReference type="InterPro" id="IPR005829">
    <property type="entry name" value="Sugar_transporter_CS"/>
</dbReference>
<feature type="transmembrane region" description="Helical" evidence="6">
    <location>
        <begin position="218"/>
        <end position="238"/>
    </location>
</feature>
<feature type="transmembrane region" description="Helical" evidence="6">
    <location>
        <begin position="367"/>
        <end position="384"/>
    </location>
</feature>
<dbReference type="PROSITE" id="PS00217">
    <property type="entry name" value="SUGAR_TRANSPORT_2"/>
    <property type="match status" value="1"/>
</dbReference>
<accession>A0ABM1ES23</accession>
<dbReference type="Proteomes" id="UP000695022">
    <property type="component" value="Unplaced"/>
</dbReference>
<feature type="domain" description="Major facilitator superfamily (MFS) profile" evidence="7">
    <location>
        <begin position="113"/>
        <end position="538"/>
    </location>
</feature>
<name>A0ABM1ES23_PRICU</name>
<dbReference type="Pfam" id="PF00083">
    <property type="entry name" value="Sugar_tr"/>
    <property type="match status" value="1"/>
</dbReference>
<keyword evidence="4 6" id="KW-0472">Membrane</keyword>
<sequence>MQPTAEIKRLLAEDSDDADEDVHFSAGVEPLTTTRDFDSVLEAVGSLGRWHVRPVIVTCVFGIALSLQNVATTFIAATPDHWCSAPALAHLDADECKNASIPREMRDGEVAFARCSMYRGALNDSDDRTVVPCQHGWSYDMPAGASTVVTDWDLVCRWEWLAAGVQSFYMFGFLVGCIIPSALSDRKGRRTTMMICIAVFCLSSILAAFAQSYKVFCFFRFLIGVSGGGAMNCTYVYALENVGAPYRNRVSNTMHLIGIFGLLLLPVFSWLFPRWQHMQLAISIWVVICMSFYFLIPESPRWLYAEGRREECEQALRRIARSNGTTYPEHVQLKLDRKKHLVKSPDGKVREPSILDTVRTPNMRRKSLNLMFQWFTVSLVYYGLTLGSTGWTKNPYVGFTVNVLAEFPSVLLCAALLKYCGRRLALASTMLLAGGFCLLTAVPWLPLNEWILPLLASLGKMFVAATFATVYIYSSELYPTVLRNVGLGSNSVLARIGAMAAPYINLLGEHEKRLPLVLFSALAVAASVVAMLLPETRDQLLPETLEDAELFGRDQQLCQLYPPPPTQYSRHPGRAGKHEK</sequence>
<keyword evidence="2 6" id="KW-0812">Transmembrane</keyword>
<dbReference type="PANTHER" id="PTHR24064">
    <property type="entry name" value="SOLUTE CARRIER FAMILY 22 MEMBER"/>
    <property type="match status" value="1"/>
</dbReference>
<evidence type="ECO:0000256" key="3">
    <source>
        <dbReference type="ARBA" id="ARBA00022989"/>
    </source>
</evidence>
<organism evidence="8 9">
    <name type="scientific">Priapulus caudatus</name>
    <name type="common">Priapulid worm</name>
    <dbReference type="NCBI Taxonomy" id="37621"/>
    <lineage>
        <taxon>Eukaryota</taxon>
        <taxon>Metazoa</taxon>
        <taxon>Ecdysozoa</taxon>
        <taxon>Scalidophora</taxon>
        <taxon>Priapulida</taxon>
        <taxon>Priapulimorpha</taxon>
        <taxon>Priapulimorphida</taxon>
        <taxon>Priapulidae</taxon>
        <taxon>Priapulus</taxon>
    </lineage>
</organism>
<evidence type="ECO:0000259" key="7">
    <source>
        <dbReference type="PROSITE" id="PS50850"/>
    </source>
</evidence>
<feature type="transmembrane region" description="Helical" evidence="6">
    <location>
        <begin position="424"/>
        <end position="444"/>
    </location>
</feature>
<evidence type="ECO:0000313" key="10">
    <source>
        <dbReference type="RefSeq" id="XP_014674995.1"/>
    </source>
</evidence>
<protein>
    <submittedName>
        <fullName evidence="9">Organic cation transporter protein-like isoform X1</fullName>
    </submittedName>
    <submittedName>
        <fullName evidence="10">Organic cation transporter protein-like isoform X2</fullName>
    </submittedName>
</protein>
<dbReference type="RefSeq" id="XP_014674995.1">
    <property type="nucleotide sequence ID" value="XM_014819509.1"/>
</dbReference>
<dbReference type="Gene3D" id="1.20.1250.20">
    <property type="entry name" value="MFS general substrate transporter like domains"/>
    <property type="match status" value="1"/>
</dbReference>
<dbReference type="InterPro" id="IPR005828">
    <property type="entry name" value="MFS_sugar_transport-like"/>
</dbReference>
<feature type="transmembrane region" description="Helical" evidence="6">
    <location>
        <begin position="278"/>
        <end position="296"/>
    </location>
</feature>
<dbReference type="RefSeq" id="XP_014674994.1">
    <property type="nucleotide sequence ID" value="XM_014819508.1"/>
</dbReference>
<evidence type="ECO:0000256" key="6">
    <source>
        <dbReference type="SAM" id="Phobius"/>
    </source>
</evidence>
<dbReference type="InterPro" id="IPR036259">
    <property type="entry name" value="MFS_trans_sf"/>
</dbReference>
<keyword evidence="3 6" id="KW-1133">Transmembrane helix</keyword>
<dbReference type="CDD" id="cd17317">
    <property type="entry name" value="MFS_SLC22"/>
    <property type="match status" value="1"/>
</dbReference>
<feature type="transmembrane region" description="Helical" evidence="6">
    <location>
        <begin position="516"/>
        <end position="533"/>
    </location>
</feature>
<dbReference type="PROSITE" id="PS50850">
    <property type="entry name" value="MFS"/>
    <property type="match status" value="1"/>
</dbReference>
<evidence type="ECO:0000256" key="5">
    <source>
        <dbReference type="SAM" id="MobiDB-lite"/>
    </source>
</evidence>
<feature type="transmembrane region" description="Helical" evidence="6">
    <location>
        <begin position="250"/>
        <end position="272"/>
    </location>
</feature>
<evidence type="ECO:0000256" key="2">
    <source>
        <dbReference type="ARBA" id="ARBA00022692"/>
    </source>
</evidence>
<evidence type="ECO:0000256" key="1">
    <source>
        <dbReference type="ARBA" id="ARBA00004141"/>
    </source>
</evidence>
<feature type="transmembrane region" description="Helical" evidence="6">
    <location>
        <begin position="450"/>
        <end position="473"/>
    </location>
</feature>
<gene>
    <name evidence="9 10" type="primary">LOC106815084</name>
</gene>